<sequence length="373" mass="44087">MKISEITSKLDKMLSGKTIQKLSGKPKKCYKYSMTAIFLNICANEQMSDGQTLNFGIAEHILQNPEEYKSDNSLEYFKYMVENSFNNAFYHNPKEYKTVDKVINLFREIVLSTKKHGTCLLEVRKLEDIFDVKRFYQKTHPNIQPHHWIEINLVRGMIPTFPDFFTYSDLVNTWNIYVEKREAFKLGMFSEPNVSKLEIQYSTDNKKLKYEMDALVRTLWIGSITFAESYLYYLFYNIKQSGYTPKTESAKTILQQDRVEDEVVIKRIVIPEFMPEKRKHLNTKLKEYSKFNKVRNKFIHPSAFHNEQEMSDLLPLITTSYNDLATVLESNINFIKEIEDNLPEKFKILFWWDNVKHPDFKGLKKGNMIGVQE</sequence>
<comment type="caution">
    <text evidence="1">The sequence shown here is derived from an EMBL/GenBank/DDBJ whole genome shotgun (WGS) entry which is preliminary data.</text>
</comment>
<organism evidence="1 2">
    <name type="scientific">Alteribacter lacisalsi</name>
    <dbReference type="NCBI Taxonomy" id="2045244"/>
    <lineage>
        <taxon>Bacteria</taxon>
        <taxon>Bacillati</taxon>
        <taxon>Bacillota</taxon>
        <taxon>Bacilli</taxon>
        <taxon>Bacillales</taxon>
        <taxon>Bacillaceae</taxon>
        <taxon>Alteribacter</taxon>
    </lineage>
</organism>
<accession>A0A2W0HD18</accession>
<gene>
    <name evidence="1" type="ORF">CR205_11220</name>
</gene>
<proteinExistence type="predicted"/>
<reference evidence="1 2" key="1">
    <citation type="submission" date="2017-10" db="EMBL/GenBank/DDBJ databases">
        <title>Bacillus sp. nov., a halophilic bacterium isolated from a Yangshapao Lake.</title>
        <authorList>
            <person name="Wang H."/>
        </authorList>
    </citation>
    <scope>NUCLEOTIDE SEQUENCE [LARGE SCALE GENOMIC DNA]</scope>
    <source>
        <strain evidence="1 2">YSP-3</strain>
    </source>
</reference>
<name>A0A2W0HD18_9BACI</name>
<keyword evidence="2" id="KW-1185">Reference proteome</keyword>
<dbReference type="Proteomes" id="UP000248066">
    <property type="component" value="Unassembled WGS sequence"/>
</dbReference>
<dbReference type="RefSeq" id="WP_110519566.1">
    <property type="nucleotide sequence ID" value="NZ_PDOF01000001.1"/>
</dbReference>
<evidence type="ECO:0000313" key="2">
    <source>
        <dbReference type="Proteomes" id="UP000248066"/>
    </source>
</evidence>
<dbReference type="AlphaFoldDB" id="A0A2W0HD18"/>
<dbReference type="OrthoDB" id="2868979at2"/>
<evidence type="ECO:0000313" key="1">
    <source>
        <dbReference type="EMBL" id="PYZ99097.1"/>
    </source>
</evidence>
<protein>
    <submittedName>
        <fullName evidence="1">Uncharacterized protein</fullName>
    </submittedName>
</protein>
<dbReference type="EMBL" id="PDOF01000001">
    <property type="protein sequence ID" value="PYZ99097.1"/>
    <property type="molecule type" value="Genomic_DNA"/>
</dbReference>